<name>A0A6S6XWW0_9PROT</name>
<keyword evidence="2" id="KW-1185">Reference proteome</keyword>
<proteinExistence type="predicted"/>
<dbReference type="InterPro" id="IPR032314">
    <property type="entry name" value="DUF4845"/>
</dbReference>
<reference evidence="1 2" key="1">
    <citation type="submission" date="2020-03" db="EMBL/GenBank/DDBJ databases">
        <authorList>
            <consortium name="Genoscope - CEA"/>
            <person name="William W."/>
        </authorList>
    </citation>
    <scope>NUCLEOTIDE SEQUENCE [LARGE SCALE GENOMIC DNA]</scope>
    <source>
        <strain evidence="2">DSM 16959</strain>
    </source>
</reference>
<dbReference type="OrthoDB" id="9133279at2"/>
<gene>
    <name evidence="1" type="ORF">DENOEST_2194</name>
</gene>
<protein>
    <recommendedName>
        <fullName evidence="3">DUF4845 domain-containing protein</fullName>
    </recommendedName>
</protein>
<dbReference type="KEGG" id="doe:DENOEST_2194"/>
<dbReference type="RefSeq" id="WP_145770902.1">
    <property type="nucleotide sequence ID" value="NZ_LR778301.1"/>
</dbReference>
<dbReference type="EMBL" id="LR778301">
    <property type="protein sequence ID" value="CAB1369359.1"/>
    <property type="molecule type" value="Genomic_DNA"/>
</dbReference>
<evidence type="ECO:0000313" key="1">
    <source>
        <dbReference type="EMBL" id="CAB1369359.1"/>
    </source>
</evidence>
<dbReference type="Proteomes" id="UP000515733">
    <property type="component" value="Chromosome"/>
</dbReference>
<accession>A0A6S6XWW0</accession>
<dbReference type="AlphaFoldDB" id="A0A6S6XWW0"/>
<evidence type="ECO:0008006" key="3">
    <source>
        <dbReference type="Google" id="ProtNLM"/>
    </source>
</evidence>
<dbReference type="PROSITE" id="PS51257">
    <property type="entry name" value="PROKAR_LIPOPROTEIN"/>
    <property type="match status" value="1"/>
</dbReference>
<organism evidence="1 2">
    <name type="scientific">Denitratisoma oestradiolicum</name>
    <dbReference type="NCBI Taxonomy" id="311182"/>
    <lineage>
        <taxon>Bacteria</taxon>
        <taxon>Pseudomonadati</taxon>
        <taxon>Pseudomonadota</taxon>
        <taxon>Betaproteobacteria</taxon>
        <taxon>Nitrosomonadales</taxon>
        <taxon>Sterolibacteriaceae</taxon>
        <taxon>Denitratisoma</taxon>
    </lineage>
</organism>
<dbReference type="Pfam" id="PF16137">
    <property type="entry name" value="DUF4845"/>
    <property type="match status" value="1"/>
</dbReference>
<sequence>MIRVKKLQRGISLGGLLMACILLGVVAMLGMKVTPDVLEYFAIQKIIKSMAQEPGLKEGGVSEIRKAFDKRAPIDRVESIKGVDLDISKEEEQIVIAFAYPKKVPLFGNVSLLIDFEGSSTTQ</sequence>
<evidence type="ECO:0000313" key="2">
    <source>
        <dbReference type="Proteomes" id="UP000515733"/>
    </source>
</evidence>